<dbReference type="Pfam" id="PF04082">
    <property type="entry name" value="Fungal_trans"/>
    <property type="match status" value="1"/>
</dbReference>
<evidence type="ECO:0000259" key="6">
    <source>
        <dbReference type="SMART" id="SM00906"/>
    </source>
</evidence>
<organism evidence="7 8">
    <name type="scientific">Aaosphaeria arxii CBS 175.79</name>
    <dbReference type="NCBI Taxonomy" id="1450172"/>
    <lineage>
        <taxon>Eukaryota</taxon>
        <taxon>Fungi</taxon>
        <taxon>Dikarya</taxon>
        <taxon>Ascomycota</taxon>
        <taxon>Pezizomycotina</taxon>
        <taxon>Dothideomycetes</taxon>
        <taxon>Pleosporomycetidae</taxon>
        <taxon>Pleosporales</taxon>
        <taxon>Pleosporales incertae sedis</taxon>
        <taxon>Aaosphaeria</taxon>
    </lineage>
</organism>
<keyword evidence="2" id="KW-0479">Metal-binding</keyword>
<evidence type="ECO:0000256" key="1">
    <source>
        <dbReference type="ARBA" id="ARBA00004123"/>
    </source>
</evidence>
<comment type="subcellular location">
    <subcellularLocation>
        <location evidence="1">Nucleus</location>
    </subcellularLocation>
</comment>
<evidence type="ECO:0000256" key="2">
    <source>
        <dbReference type="ARBA" id="ARBA00022723"/>
    </source>
</evidence>
<reference evidence="7" key="1">
    <citation type="journal article" date="2020" name="Stud. Mycol.">
        <title>101 Dothideomycetes genomes: a test case for predicting lifestyles and emergence of pathogens.</title>
        <authorList>
            <person name="Haridas S."/>
            <person name="Albert R."/>
            <person name="Binder M."/>
            <person name="Bloem J."/>
            <person name="Labutti K."/>
            <person name="Salamov A."/>
            <person name="Andreopoulos B."/>
            <person name="Baker S."/>
            <person name="Barry K."/>
            <person name="Bills G."/>
            <person name="Bluhm B."/>
            <person name="Cannon C."/>
            <person name="Castanera R."/>
            <person name="Culley D."/>
            <person name="Daum C."/>
            <person name="Ezra D."/>
            <person name="Gonzalez J."/>
            <person name="Henrissat B."/>
            <person name="Kuo A."/>
            <person name="Liang C."/>
            <person name="Lipzen A."/>
            <person name="Lutzoni F."/>
            <person name="Magnuson J."/>
            <person name="Mondo S."/>
            <person name="Nolan M."/>
            <person name="Ohm R."/>
            <person name="Pangilinan J."/>
            <person name="Park H.-J."/>
            <person name="Ramirez L."/>
            <person name="Alfaro M."/>
            <person name="Sun H."/>
            <person name="Tritt A."/>
            <person name="Yoshinaga Y."/>
            <person name="Zwiers L.-H."/>
            <person name="Turgeon B."/>
            <person name="Goodwin S."/>
            <person name="Spatafora J."/>
            <person name="Crous P."/>
            <person name="Grigoriev I."/>
        </authorList>
    </citation>
    <scope>NUCLEOTIDE SEQUENCE</scope>
    <source>
        <strain evidence="7">CBS 175.79</strain>
    </source>
</reference>
<dbReference type="GO" id="GO:0003677">
    <property type="term" value="F:DNA binding"/>
    <property type="evidence" value="ECO:0007669"/>
    <property type="project" value="InterPro"/>
</dbReference>
<gene>
    <name evidence="7" type="ORF">BU24DRAFT_477753</name>
</gene>
<dbReference type="OrthoDB" id="5297881at2759"/>
<dbReference type="PANTHER" id="PTHR47338">
    <property type="entry name" value="ZN(II)2CYS6 TRANSCRIPTION FACTOR (EUROFUNG)-RELATED"/>
    <property type="match status" value="1"/>
</dbReference>
<keyword evidence="3" id="KW-0805">Transcription regulation</keyword>
<dbReference type="GO" id="GO:0006351">
    <property type="term" value="P:DNA-templated transcription"/>
    <property type="evidence" value="ECO:0007669"/>
    <property type="project" value="InterPro"/>
</dbReference>
<feature type="domain" description="Xylanolytic transcriptional activator regulatory" evidence="6">
    <location>
        <begin position="175"/>
        <end position="249"/>
    </location>
</feature>
<evidence type="ECO:0000256" key="3">
    <source>
        <dbReference type="ARBA" id="ARBA00023015"/>
    </source>
</evidence>
<keyword evidence="8" id="KW-1185">Reference proteome</keyword>
<evidence type="ECO:0000313" key="7">
    <source>
        <dbReference type="EMBL" id="KAF2016813.1"/>
    </source>
</evidence>
<name>A0A6A5XV53_9PLEO</name>
<sequence length="532" mass="61066">MSHQIGDNVTIDGSFNFEDFVMDGPSSPPSFMQVFYSPPRRSNKFLKNRHPSLLQHFISSQSPSKDQAKSGQGEILLDVFFERFHGRTYYMLDKSTIRERLRHNDLPGFFSCAIFALAIRDTPLLGRWKSDNQQSYNLALRARAEIEVDDTSIDAIQALLLLVLAFSAEGDNESAYMLLARAIGAVLFRGLHREDKGNSSLTDGDRESRRRTFWTCYLLDRFFSCDSSRIPLINDEAIILRFPDLPAKSQDTNRELGLLPVELRRFVCQETSEASESRVALLIKITRILGLTTKYLASGGLDGDTEYPWSPQSKLSDIQQYLNKWISSAGKEFTTVESLIGRPDSMPLLMSKLIYHVIYCSIYRPFLPIELTELTNPGLYQPWRTKATFLCFSHANAITEIVEIANTNRSIHWPAFVSYCLCTAATVHMHGSYYYKDTKGVSEQFKVYEKSPELLSREMTQLESLTKVWHNVRQQIDTLRALKNAHHSLFHEICKMPMRYRPSFFLGDFFDRYSYLGGEDSWKLNFDALNQP</sequence>
<dbReference type="SMART" id="SM00906">
    <property type="entry name" value="Fungal_trans"/>
    <property type="match status" value="1"/>
</dbReference>
<dbReference type="GeneID" id="54290402"/>
<evidence type="ECO:0000256" key="4">
    <source>
        <dbReference type="ARBA" id="ARBA00023163"/>
    </source>
</evidence>
<dbReference type="InterPro" id="IPR050815">
    <property type="entry name" value="TF_fung"/>
</dbReference>
<dbReference type="EMBL" id="ML978068">
    <property type="protein sequence ID" value="KAF2016813.1"/>
    <property type="molecule type" value="Genomic_DNA"/>
</dbReference>
<dbReference type="InterPro" id="IPR007219">
    <property type="entry name" value="XnlR_reg_dom"/>
</dbReference>
<keyword evidence="5" id="KW-0539">Nucleus</keyword>
<dbReference type="GO" id="GO:0000981">
    <property type="term" value="F:DNA-binding transcription factor activity, RNA polymerase II-specific"/>
    <property type="evidence" value="ECO:0007669"/>
    <property type="project" value="InterPro"/>
</dbReference>
<keyword evidence="4" id="KW-0804">Transcription</keyword>
<dbReference type="GO" id="GO:0008270">
    <property type="term" value="F:zinc ion binding"/>
    <property type="evidence" value="ECO:0007669"/>
    <property type="project" value="InterPro"/>
</dbReference>
<dbReference type="PANTHER" id="PTHR47338:SF4">
    <property type="entry name" value="ZN(II)2CYS6 TRANSCRIPTION FACTOR (EUROFUNG)"/>
    <property type="match status" value="1"/>
</dbReference>
<dbReference type="AlphaFoldDB" id="A0A6A5XV53"/>
<evidence type="ECO:0000313" key="8">
    <source>
        <dbReference type="Proteomes" id="UP000799778"/>
    </source>
</evidence>
<dbReference type="GO" id="GO:0005634">
    <property type="term" value="C:nucleus"/>
    <property type="evidence" value="ECO:0007669"/>
    <property type="project" value="UniProtKB-SubCell"/>
</dbReference>
<dbReference type="Proteomes" id="UP000799778">
    <property type="component" value="Unassembled WGS sequence"/>
</dbReference>
<accession>A0A6A5XV53</accession>
<dbReference type="CDD" id="cd12148">
    <property type="entry name" value="fungal_TF_MHR"/>
    <property type="match status" value="1"/>
</dbReference>
<protein>
    <recommendedName>
        <fullName evidence="6">Xylanolytic transcriptional activator regulatory domain-containing protein</fullName>
    </recommendedName>
</protein>
<proteinExistence type="predicted"/>
<dbReference type="RefSeq" id="XP_033385152.1">
    <property type="nucleotide sequence ID" value="XM_033533005.1"/>
</dbReference>
<evidence type="ECO:0000256" key="5">
    <source>
        <dbReference type="ARBA" id="ARBA00023242"/>
    </source>
</evidence>